<protein>
    <submittedName>
        <fullName evidence="1">Uncharacterized protein</fullName>
    </submittedName>
</protein>
<dbReference type="EMBL" id="GGEC01069794">
    <property type="protein sequence ID" value="MBX50278.1"/>
    <property type="molecule type" value="Transcribed_RNA"/>
</dbReference>
<name>A0A2P2P6A7_RHIMU</name>
<accession>A0A2P2P6A7</accession>
<reference evidence="1" key="1">
    <citation type="submission" date="2018-02" db="EMBL/GenBank/DDBJ databases">
        <title>Rhizophora mucronata_Transcriptome.</title>
        <authorList>
            <person name="Meera S.P."/>
            <person name="Sreeshan A."/>
            <person name="Augustine A."/>
        </authorList>
    </citation>
    <scope>NUCLEOTIDE SEQUENCE</scope>
    <source>
        <tissue evidence="1">Leaf</tissue>
    </source>
</reference>
<evidence type="ECO:0000313" key="1">
    <source>
        <dbReference type="EMBL" id="MBX50278.1"/>
    </source>
</evidence>
<proteinExistence type="predicted"/>
<organism evidence="1">
    <name type="scientific">Rhizophora mucronata</name>
    <name type="common">Asiatic mangrove</name>
    <dbReference type="NCBI Taxonomy" id="61149"/>
    <lineage>
        <taxon>Eukaryota</taxon>
        <taxon>Viridiplantae</taxon>
        <taxon>Streptophyta</taxon>
        <taxon>Embryophyta</taxon>
        <taxon>Tracheophyta</taxon>
        <taxon>Spermatophyta</taxon>
        <taxon>Magnoliopsida</taxon>
        <taxon>eudicotyledons</taxon>
        <taxon>Gunneridae</taxon>
        <taxon>Pentapetalae</taxon>
        <taxon>rosids</taxon>
        <taxon>fabids</taxon>
        <taxon>Malpighiales</taxon>
        <taxon>Rhizophoraceae</taxon>
        <taxon>Rhizophora</taxon>
    </lineage>
</organism>
<dbReference type="AlphaFoldDB" id="A0A2P2P6A7"/>
<sequence length="54" mass="6035">MPGGCQRTCGLSGFASFITLIHWKIAPYPLDTHTERINDFFVFSDHSFSQSVNG</sequence>